<dbReference type="OrthoDB" id="5372286at2"/>
<dbReference type="Proteomes" id="UP000294862">
    <property type="component" value="Unassembled WGS sequence"/>
</dbReference>
<dbReference type="EMBL" id="SLWQ01000001">
    <property type="protein sequence ID" value="TCO42975.1"/>
    <property type="molecule type" value="Genomic_DNA"/>
</dbReference>
<dbReference type="AlphaFoldDB" id="A0A4R2IJT5"/>
<evidence type="ECO:0008006" key="4">
    <source>
        <dbReference type="Google" id="ProtNLM"/>
    </source>
</evidence>
<reference evidence="2 3" key="1">
    <citation type="journal article" date="2015" name="Stand. Genomic Sci.">
        <title>Genomic Encyclopedia of Bacterial and Archaeal Type Strains, Phase III: the genomes of soil and plant-associated and newly described type strains.</title>
        <authorList>
            <person name="Whitman W.B."/>
            <person name="Woyke T."/>
            <person name="Klenk H.P."/>
            <person name="Zhou Y."/>
            <person name="Lilburn T.G."/>
            <person name="Beck B.J."/>
            <person name="De Vos P."/>
            <person name="Vandamme P."/>
            <person name="Eisen J.A."/>
            <person name="Garrity G."/>
            <person name="Hugenholtz P."/>
            <person name="Kyrpides N.C."/>
        </authorList>
    </citation>
    <scope>NUCLEOTIDE SEQUENCE [LARGE SCALE GENOMIC DNA]</scope>
    <source>
        <strain evidence="2 3">A3</strain>
    </source>
</reference>
<dbReference type="RefSeq" id="WP_131992630.1">
    <property type="nucleotide sequence ID" value="NZ_SLWQ01000001.1"/>
</dbReference>
<organism evidence="2 3">
    <name type="scientific">Dokdonella fugitiva</name>
    <dbReference type="NCBI Taxonomy" id="328517"/>
    <lineage>
        <taxon>Bacteria</taxon>
        <taxon>Pseudomonadati</taxon>
        <taxon>Pseudomonadota</taxon>
        <taxon>Gammaproteobacteria</taxon>
        <taxon>Lysobacterales</taxon>
        <taxon>Rhodanobacteraceae</taxon>
        <taxon>Dokdonella</taxon>
    </lineage>
</organism>
<feature type="signal peptide" evidence="1">
    <location>
        <begin position="1"/>
        <end position="20"/>
    </location>
</feature>
<sequence length="367" mass="40542">MRRLALLCRLALLAAPGAVAAQVTDDPLLQAPEDAPAGSTLAWSGDATVRYEHTRGIPGARPSPTLERVRGRVRPGLAWTPRAELEIGGALKFALGSDANRDNRINNDNERSDGAGLDQLFVRWHAGESTALLFGKTPLPLELSPLVWDRDLRPAGVSIDHSIALGDYDRLQLVAGVFAGEHLYGDDSRIGALQLAWRWHEGAPGNAAVMLSLIDFNDIHRLAINGLGRTNLRTANGFTSDFRLLDLQLVGRHAFGGWPFEARIDLVRNLGADDDADGARLSLVAGDRRRARGWELGFAWQRQQRDAVLAAFSEDDWWFHSFAHGAMPWIGYGLTDRLSLRLAGFREQRDGLADHTRRVLFDLEARW</sequence>
<name>A0A4R2IJT5_9GAMM</name>
<feature type="chain" id="PRO_5020926658" description="Porin" evidence="1">
    <location>
        <begin position="21"/>
        <end position="367"/>
    </location>
</feature>
<evidence type="ECO:0000313" key="3">
    <source>
        <dbReference type="Proteomes" id="UP000294862"/>
    </source>
</evidence>
<protein>
    <recommendedName>
        <fullName evidence="4">Porin</fullName>
    </recommendedName>
</protein>
<gene>
    <name evidence="2" type="ORF">EV148_101382</name>
</gene>
<proteinExistence type="predicted"/>
<keyword evidence="3" id="KW-1185">Reference proteome</keyword>
<accession>A0A4R2IJT5</accession>
<dbReference type="SUPFAM" id="SSF56935">
    <property type="entry name" value="Porins"/>
    <property type="match status" value="1"/>
</dbReference>
<comment type="caution">
    <text evidence="2">The sequence shown here is derived from an EMBL/GenBank/DDBJ whole genome shotgun (WGS) entry which is preliminary data.</text>
</comment>
<evidence type="ECO:0000313" key="2">
    <source>
        <dbReference type="EMBL" id="TCO42975.1"/>
    </source>
</evidence>
<evidence type="ECO:0000256" key="1">
    <source>
        <dbReference type="SAM" id="SignalP"/>
    </source>
</evidence>
<keyword evidence="1" id="KW-0732">Signal</keyword>